<sequence length="188" mass="20046">MTTAEASGAIAGVCGQEPSPACGQGAAAAEPAEPAESAERARPLDAVEMQAWRAFLAASTSVAAVLNRELEAGAGISMHEYEILVRLSEAADRRLRMSTLADHVSHSRSRLTHTVGRLEKAGYVERTSCAADKRGVYCRLTEAGLSFLRAAAPIHLGGVRRHVLDRFTREQLVTLTGFMAALVEDEDA</sequence>
<dbReference type="SUPFAM" id="SSF46785">
    <property type="entry name" value="Winged helix' DNA-binding domain"/>
    <property type="match status" value="1"/>
</dbReference>
<dbReference type="PRINTS" id="PR00598">
    <property type="entry name" value="HTHMARR"/>
</dbReference>
<dbReference type="EMBL" id="JAPTMY010000017">
    <property type="protein sequence ID" value="MCZ0858146.1"/>
    <property type="molecule type" value="Genomic_DNA"/>
</dbReference>
<dbReference type="InterPro" id="IPR036390">
    <property type="entry name" value="WH_DNA-bd_sf"/>
</dbReference>
<accession>A0ABT4I8S5</accession>
<proteinExistence type="predicted"/>
<dbReference type="Gene3D" id="1.10.10.10">
    <property type="entry name" value="Winged helix-like DNA-binding domain superfamily/Winged helix DNA-binding domain"/>
    <property type="match status" value="1"/>
</dbReference>
<name>A0ABT4I8S5_9ACTO</name>
<evidence type="ECO:0000313" key="4">
    <source>
        <dbReference type="Proteomes" id="UP001072034"/>
    </source>
</evidence>
<keyword evidence="4" id="KW-1185">Reference proteome</keyword>
<dbReference type="PROSITE" id="PS50995">
    <property type="entry name" value="HTH_MARR_2"/>
    <property type="match status" value="1"/>
</dbReference>
<dbReference type="RefSeq" id="WP_268917593.1">
    <property type="nucleotide sequence ID" value="NZ_JAPTMY010000017.1"/>
</dbReference>
<comment type="caution">
    <text evidence="3">The sequence shown here is derived from an EMBL/GenBank/DDBJ whole genome shotgun (WGS) entry which is preliminary data.</text>
</comment>
<feature type="domain" description="HTH marR-type" evidence="2">
    <location>
        <begin position="48"/>
        <end position="184"/>
    </location>
</feature>
<evidence type="ECO:0000313" key="3">
    <source>
        <dbReference type="EMBL" id="MCZ0858146.1"/>
    </source>
</evidence>
<reference evidence="3" key="1">
    <citation type="submission" date="2022-10" db="EMBL/GenBank/DDBJ databases">
        <title>Genome sequence of Actinomyces israelii ATCC 10048.</title>
        <authorList>
            <person name="Watt R.M."/>
            <person name="Tong W.M."/>
        </authorList>
    </citation>
    <scope>NUCLEOTIDE SEQUENCE</scope>
    <source>
        <strain evidence="3">ATCC 10048</strain>
    </source>
</reference>
<dbReference type="Proteomes" id="UP001072034">
    <property type="component" value="Unassembled WGS sequence"/>
</dbReference>
<evidence type="ECO:0000256" key="1">
    <source>
        <dbReference type="SAM" id="MobiDB-lite"/>
    </source>
</evidence>
<dbReference type="InterPro" id="IPR036388">
    <property type="entry name" value="WH-like_DNA-bd_sf"/>
</dbReference>
<feature type="region of interest" description="Disordered" evidence="1">
    <location>
        <begin position="1"/>
        <end position="41"/>
    </location>
</feature>
<protein>
    <submittedName>
        <fullName evidence="3">MarR family transcriptional regulator</fullName>
    </submittedName>
</protein>
<dbReference type="InterPro" id="IPR039422">
    <property type="entry name" value="MarR/SlyA-like"/>
</dbReference>
<dbReference type="SMART" id="SM00347">
    <property type="entry name" value="HTH_MARR"/>
    <property type="match status" value="1"/>
</dbReference>
<feature type="compositionally biased region" description="Low complexity" evidence="1">
    <location>
        <begin position="18"/>
        <end position="35"/>
    </location>
</feature>
<dbReference type="Pfam" id="PF12802">
    <property type="entry name" value="MarR_2"/>
    <property type="match status" value="1"/>
</dbReference>
<dbReference type="InterPro" id="IPR000835">
    <property type="entry name" value="HTH_MarR-typ"/>
</dbReference>
<evidence type="ECO:0000259" key="2">
    <source>
        <dbReference type="PROSITE" id="PS50995"/>
    </source>
</evidence>
<organism evidence="3 4">
    <name type="scientific">Actinomyces israelii</name>
    <dbReference type="NCBI Taxonomy" id="1659"/>
    <lineage>
        <taxon>Bacteria</taxon>
        <taxon>Bacillati</taxon>
        <taxon>Actinomycetota</taxon>
        <taxon>Actinomycetes</taxon>
        <taxon>Actinomycetales</taxon>
        <taxon>Actinomycetaceae</taxon>
        <taxon>Actinomyces</taxon>
    </lineage>
</organism>
<dbReference type="PANTHER" id="PTHR33164">
    <property type="entry name" value="TRANSCRIPTIONAL REGULATOR, MARR FAMILY"/>
    <property type="match status" value="1"/>
</dbReference>
<dbReference type="PANTHER" id="PTHR33164:SF99">
    <property type="entry name" value="MARR FAMILY REGULATORY PROTEIN"/>
    <property type="match status" value="1"/>
</dbReference>
<gene>
    <name evidence="3" type="ORF">OHJ16_08840</name>
</gene>